<proteinExistence type="predicted"/>
<keyword evidence="3" id="KW-1185">Reference proteome</keyword>
<dbReference type="RefSeq" id="WP_271021926.1">
    <property type="nucleotide sequence ID" value="NZ_JAQHXR010000005.1"/>
</dbReference>
<evidence type="ECO:0000313" key="2">
    <source>
        <dbReference type="EMBL" id="MDA3969566.1"/>
    </source>
</evidence>
<comment type="caution">
    <text evidence="2">The sequence shown here is derived from an EMBL/GenBank/DDBJ whole genome shotgun (WGS) entry which is preliminary data.</text>
</comment>
<name>A0ABT4VHQ1_9HELI</name>
<dbReference type="Proteomes" id="UP001210261">
    <property type="component" value="Unassembled WGS sequence"/>
</dbReference>
<evidence type="ECO:0000256" key="1">
    <source>
        <dbReference type="SAM" id="MobiDB-lite"/>
    </source>
</evidence>
<protein>
    <submittedName>
        <fullName evidence="2">Uncharacterized protein</fullName>
    </submittedName>
</protein>
<dbReference type="EMBL" id="JAQHXR010000005">
    <property type="protein sequence ID" value="MDA3969566.1"/>
    <property type="molecule type" value="Genomic_DNA"/>
</dbReference>
<organism evidence="2 3">
    <name type="scientific">Helicobacter ibis</name>
    <dbReference type="NCBI Taxonomy" id="2962633"/>
    <lineage>
        <taxon>Bacteria</taxon>
        <taxon>Pseudomonadati</taxon>
        <taxon>Campylobacterota</taxon>
        <taxon>Epsilonproteobacteria</taxon>
        <taxon>Campylobacterales</taxon>
        <taxon>Helicobacteraceae</taxon>
        <taxon>Helicobacter</taxon>
    </lineage>
</organism>
<gene>
    <name evidence="2" type="ORF">PF021_07785</name>
</gene>
<sequence length="135" mass="14916">MSNNWILPNVASASGSVENASGGEIPNISGGGIPSESGESIELPNTSGGEIVMPQPPENESEETLKDYLAELQKIYEELKCKEDELTLEALRNDIKIKQAEIKEIQITYKQKQNQEKTLLAETKVLQQEIDSLRT</sequence>
<feature type="compositionally biased region" description="Low complexity" evidence="1">
    <location>
        <begin position="21"/>
        <end position="42"/>
    </location>
</feature>
<reference evidence="2 3" key="1">
    <citation type="submission" date="2023-01" db="EMBL/GenBank/DDBJ databases">
        <title>Description of Helicobacter ibis sp. nov. isolated from faecal droppings of black-faced ibis (Theristicus melanopis).</title>
        <authorList>
            <person name="Lopez-Cantillo M."/>
            <person name="Vidal-Veuthey B."/>
            <person name="Mella A."/>
            <person name="De La Haba R."/>
            <person name="Collado L."/>
        </authorList>
    </citation>
    <scope>NUCLEOTIDE SEQUENCE [LARGE SCALE GENOMIC DNA]</scope>
    <source>
        <strain evidence="2 3">A82</strain>
    </source>
</reference>
<evidence type="ECO:0000313" key="3">
    <source>
        <dbReference type="Proteomes" id="UP001210261"/>
    </source>
</evidence>
<feature type="region of interest" description="Disordered" evidence="1">
    <location>
        <begin position="15"/>
        <end position="63"/>
    </location>
</feature>
<accession>A0ABT4VHQ1</accession>